<name>A0A8X6KY04_TRICU</name>
<dbReference type="EMBL" id="BMAO01033604">
    <property type="protein sequence ID" value="GFQ90650.1"/>
    <property type="molecule type" value="Genomic_DNA"/>
</dbReference>
<proteinExistence type="predicted"/>
<comment type="caution">
    <text evidence="2">The sequence shown here is derived from an EMBL/GenBank/DDBJ whole genome shotgun (WGS) entry which is preliminary data.</text>
</comment>
<dbReference type="PROSITE" id="PS50994">
    <property type="entry name" value="INTEGRASE"/>
    <property type="match status" value="1"/>
</dbReference>
<dbReference type="InterPro" id="IPR001584">
    <property type="entry name" value="Integrase_cat-core"/>
</dbReference>
<dbReference type="GO" id="GO:0015074">
    <property type="term" value="P:DNA integration"/>
    <property type="evidence" value="ECO:0007669"/>
    <property type="project" value="InterPro"/>
</dbReference>
<protein>
    <submittedName>
        <fullName evidence="2">Uncharacterized transposon-derived protein F54H12.3</fullName>
    </submittedName>
</protein>
<dbReference type="PANTHER" id="PTHR46585">
    <property type="entry name" value="INTEGRASE CORE DOMAIN CONTAINING PROTEIN"/>
    <property type="match status" value="1"/>
</dbReference>
<feature type="domain" description="Integrase catalytic" evidence="1">
    <location>
        <begin position="46"/>
        <end position="116"/>
    </location>
</feature>
<dbReference type="Gene3D" id="3.30.420.10">
    <property type="entry name" value="Ribonuclease H-like superfamily/Ribonuclease H"/>
    <property type="match status" value="1"/>
</dbReference>
<evidence type="ECO:0000313" key="3">
    <source>
        <dbReference type="Proteomes" id="UP000887116"/>
    </source>
</evidence>
<dbReference type="InterPro" id="IPR036397">
    <property type="entry name" value="RNaseH_sf"/>
</dbReference>
<reference evidence="2" key="1">
    <citation type="submission" date="2020-07" db="EMBL/GenBank/DDBJ databases">
        <title>Multicomponent nature underlies the extraordinary mechanical properties of spider dragline silk.</title>
        <authorList>
            <person name="Kono N."/>
            <person name="Nakamura H."/>
            <person name="Mori M."/>
            <person name="Yoshida Y."/>
            <person name="Ohtoshi R."/>
            <person name="Malay A.D."/>
            <person name="Moran D.A.P."/>
            <person name="Tomita M."/>
            <person name="Numata K."/>
            <person name="Arakawa K."/>
        </authorList>
    </citation>
    <scope>NUCLEOTIDE SEQUENCE</scope>
</reference>
<keyword evidence="3" id="KW-1185">Reference proteome</keyword>
<dbReference type="AlphaFoldDB" id="A0A8X6KY04"/>
<organism evidence="2 3">
    <name type="scientific">Trichonephila clavata</name>
    <name type="common">Joro spider</name>
    <name type="synonym">Nephila clavata</name>
    <dbReference type="NCBI Taxonomy" id="2740835"/>
    <lineage>
        <taxon>Eukaryota</taxon>
        <taxon>Metazoa</taxon>
        <taxon>Ecdysozoa</taxon>
        <taxon>Arthropoda</taxon>
        <taxon>Chelicerata</taxon>
        <taxon>Arachnida</taxon>
        <taxon>Araneae</taxon>
        <taxon>Araneomorphae</taxon>
        <taxon>Entelegynae</taxon>
        <taxon>Araneoidea</taxon>
        <taxon>Nephilidae</taxon>
        <taxon>Trichonephila</taxon>
    </lineage>
</organism>
<dbReference type="OrthoDB" id="6431592at2759"/>
<dbReference type="Proteomes" id="UP000887116">
    <property type="component" value="Unassembled WGS sequence"/>
</dbReference>
<gene>
    <name evidence="2" type="primary">F54H12.3_51</name>
    <name evidence="2" type="ORF">TNCT_579021</name>
</gene>
<accession>A0A8X6KY04</accession>
<dbReference type="PANTHER" id="PTHR46585:SF1">
    <property type="entry name" value="CHROMO DOMAIN-CONTAINING PROTEIN"/>
    <property type="match status" value="1"/>
</dbReference>
<evidence type="ECO:0000259" key="1">
    <source>
        <dbReference type="PROSITE" id="PS50994"/>
    </source>
</evidence>
<dbReference type="GO" id="GO:0003676">
    <property type="term" value="F:nucleic acid binding"/>
    <property type="evidence" value="ECO:0007669"/>
    <property type="project" value="InterPro"/>
</dbReference>
<evidence type="ECO:0000313" key="2">
    <source>
        <dbReference type="EMBL" id="GFQ90650.1"/>
    </source>
</evidence>
<dbReference type="SUPFAM" id="SSF53098">
    <property type="entry name" value="Ribonuclease H-like"/>
    <property type="match status" value="1"/>
</dbReference>
<sequence length="116" mass="13509">MEKLLETVYDDFSNPASFGGVKKLSKIPKVPYEKVKRWLMTQDTYSLHKPVRYKYSRRAILSYGINYLWQCDLVDLQHLAVHNSGLKFLLTIIDVFSKYAYVIPLKNKTSAVKDAF</sequence>
<dbReference type="InterPro" id="IPR012337">
    <property type="entry name" value="RNaseH-like_sf"/>
</dbReference>